<gene>
    <name evidence="1" type="ORF">I545_4559</name>
</gene>
<dbReference type="AlphaFoldDB" id="X7ZAB2"/>
<dbReference type="Proteomes" id="UP000020561">
    <property type="component" value="Unassembled WGS sequence"/>
</dbReference>
<dbReference type="PATRIC" id="fig|1299326.3.peg.4388"/>
<reference evidence="1 2" key="1">
    <citation type="submission" date="2013-12" db="EMBL/GenBank/DDBJ databases">
        <authorList>
            <person name="Brown-Elliot B."/>
            <person name="Wallace R."/>
            <person name="Lenaerts A."/>
            <person name="Ordway D."/>
            <person name="DeGroote M.A."/>
            <person name="Parker T."/>
            <person name="Sizemore C."/>
            <person name="Tallon L.J."/>
            <person name="Sadzewicz L.K."/>
            <person name="Sengamalay N."/>
            <person name="Fraser C.M."/>
            <person name="Hine E."/>
            <person name="Shefchek K.A."/>
            <person name="Das S.P."/>
            <person name="Tettelin H."/>
        </authorList>
    </citation>
    <scope>NUCLEOTIDE SEQUENCE [LARGE SCALE GENOMIC DNA]</scope>
    <source>
        <strain evidence="1 2">662</strain>
    </source>
</reference>
<comment type="caution">
    <text evidence="1">The sequence shown here is derived from an EMBL/GenBank/DDBJ whole genome shotgun (WGS) entry which is preliminary data.</text>
</comment>
<organism evidence="1 2">
    <name type="scientific">Mycobacterium kansasii 662</name>
    <dbReference type="NCBI Taxonomy" id="1299326"/>
    <lineage>
        <taxon>Bacteria</taxon>
        <taxon>Bacillati</taxon>
        <taxon>Actinomycetota</taxon>
        <taxon>Actinomycetes</taxon>
        <taxon>Mycobacteriales</taxon>
        <taxon>Mycobacteriaceae</taxon>
        <taxon>Mycobacterium</taxon>
    </lineage>
</organism>
<proteinExistence type="predicted"/>
<evidence type="ECO:0000313" key="2">
    <source>
        <dbReference type="Proteomes" id="UP000020561"/>
    </source>
</evidence>
<sequence>MFDQPGERVAQQLPGRAWLAWLASGLAIPATLRAETAMAPPAVAVVD</sequence>
<protein>
    <submittedName>
        <fullName evidence="1">Uncharacterized protein</fullName>
    </submittedName>
</protein>
<dbReference type="EMBL" id="JAOA01000007">
    <property type="protein sequence ID" value="EUA15698.1"/>
    <property type="molecule type" value="Genomic_DNA"/>
</dbReference>
<accession>X7ZAB2</accession>
<evidence type="ECO:0000313" key="1">
    <source>
        <dbReference type="EMBL" id="EUA15698.1"/>
    </source>
</evidence>
<name>X7ZAB2_MYCKA</name>